<evidence type="ECO:0000313" key="3">
    <source>
        <dbReference type="Proteomes" id="UP001454489"/>
    </source>
</evidence>
<dbReference type="Proteomes" id="UP001454489">
    <property type="component" value="Unassembled WGS sequence"/>
</dbReference>
<proteinExistence type="predicted"/>
<feature type="coiled-coil region" evidence="1">
    <location>
        <begin position="93"/>
        <end position="127"/>
    </location>
</feature>
<organism evidence="2 3">
    <name type="scientific">Maccoyibacter intestinihominis</name>
    <dbReference type="NCBI Taxonomy" id="3133499"/>
    <lineage>
        <taxon>Bacteria</taxon>
        <taxon>Bacillati</taxon>
        <taxon>Bacillota</taxon>
        <taxon>Clostridia</taxon>
        <taxon>Lachnospirales</taxon>
        <taxon>Lachnospiraceae</taxon>
        <taxon>Maccoyibacter</taxon>
    </lineage>
</organism>
<sequence length="209" mass="24749">MKEKEYFKGALINKKVPILVLDQKWHRLFAIHGKSDEIQSTEEELNHLIARQGQANQDIKDLKKVKASLMESIVAHMDESDEQSNRPSNDKIMDENTRLINEVNEKIEACEDELLELPKQIKDANERLMLASMEFCYEKLRTNDEEIKEIDAWIKQVRIDLKKNIIKKQNREINSKEIYSYMHDIFGAEIIDVFDLKEEEEQEQKKEEE</sequence>
<accession>A0ABV1HCY6</accession>
<keyword evidence="3" id="KW-1185">Reference proteome</keyword>
<dbReference type="EMBL" id="JBBMEX010000006">
    <property type="protein sequence ID" value="MEQ2557583.1"/>
    <property type="molecule type" value="Genomic_DNA"/>
</dbReference>
<name>A0ABV1HCY6_9FIRM</name>
<evidence type="ECO:0000313" key="2">
    <source>
        <dbReference type="EMBL" id="MEQ2557583.1"/>
    </source>
</evidence>
<feature type="coiled-coil region" evidence="1">
    <location>
        <begin position="31"/>
        <end position="58"/>
    </location>
</feature>
<comment type="caution">
    <text evidence="2">The sequence shown here is derived from an EMBL/GenBank/DDBJ whole genome shotgun (WGS) entry which is preliminary data.</text>
</comment>
<evidence type="ECO:0000256" key="1">
    <source>
        <dbReference type="SAM" id="Coils"/>
    </source>
</evidence>
<protein>
    <submittedName>
        <fullName evidence="2">Uncharacterized protein</fullName>
    </submittedName>
</protein>
<dbReference type="RefSeq" id="WP_353530681.1">
    <property type="nucleotide sequence ID" value="NZ_JBBMEX010000006.1"/>
</dbReference>
<gene>
    <name evidence="2" type="ORF">WMO43_06850</name>
</gene>
<keyword evidence="1" id="KW-0175">Coiled coil</keyword>
<reference evidence="2 3" key="1">
    <citation type="submission" date="2024-03" db="EMBL/GenBank/DDBJ databases">
        <title>Human intestinal bacterial collection.</title>
        <authorList>
            <person name="Pauvert C."/>
            <person name="Hitch T.C.A."/>
            <person name="Clavel T."/>
        </authorList>
    </citation>
    <scope>NUCLEOTIDE SEQUENCE [LARGE SCALE GENOMIC DNA]</scope>
    <source>
        <strain evidence="2 3">CLA-AA-H185</strain>
    </source>
</reference>